<dbReference type="Pfam" id="PF00905">
    <property type="entry name" value="Transpeptidase"/>
    <property type="match status" value="1"/>
</dbReference>
<evidence type="ECO:0000256" key="8">
    <source>
        <dbReference type="ARBA" id="ARBA00023251"/>
    </source>
</evidence>
<evidence type="ECO:0000256" key="9">
    <source>
        <dbReference type="RuleBase" id="RU361140"/>
    </source>
</evidence>
<comment type="similarity">
    <text evidence="2">Belongs to the transpeptidase family.</text>
</comment>
<evidence type="ECO:0000313" key="13">
    <source>
        <dbReference type="Proteomes" id="UP001589613"/>
    </source>
</evidence>
<evidence type="ECO:0000256" key="6">
    <source>
        <dbReference type="ARBA" id="ARBA00022801"/>
    </source>
</evidence>
<keyword evidence="7" id="KW-0472">Membrane</keyword>
<dbReference type="PANTHER" id="PTHR30627:SF24">
    <property type="entry name" value="PENICILLIN-BINDING PROTEIN 4B"/>
    <property type="match status" value="1"/>
</dbReference>
<comment type="subcellular location">
    <subcellularLocation>
        <location evidence="1">Membrane</location>
    </subcellularLocation>
</comment>
<dbReference type="Gene3D" id="3.40.710.10">
    <property type="entry name" value="DD-peptidase/beta-lactamase superfamily"/>
    <property type="match status" value="1"/>
</dbReference>
<dbReference type="SUPFAM" id="SSF56601">
    <property type="entry name" value="beta-lactamase/transpeptidase-like"/>
    <property type="match status" value="1"/>
</dbReference>
<evidence type="ECO:0000256" key="4">
    <source>
        <dbReference type="ARBA" id="ARBA00012865"/>
    </source>
</evidence>
<dbReference type="InterPro" id="IPR002137">
    <property type="entry name" value="Beta-lactam_class-D_AS"/>
</dbReference>
<evidence type="ECO:0000256" key="3">
    <source>
        <dbReference type="ARBA" id="ARBA00007898"/>
    </source>
</evidence>
<name>A0ABV5V6M5_9MICO</name>
<dbReference type="PROSITE" id="PS51257">
    <property type="entry name" value="PROKAR_LIPOPROTEIN"/>
    <property type="match status" value="1"/>
</dbReference>
<comment type="caution">
    <text evidence="12">The sequence shown here is derived from an EMBL/GenBank/DDBJ whole genome shotgun (WGS) entry which is preliminary data.</text>
</comment>
<keyword evidence="8 9" id="KW-0046">Antibiotic resistance</keyword>
<keyword evidence="6 9" id="KW-0378">Hydrolase</keyword>
<dbReference type="EC" id="3.5.2.6" evidence="4 9"/>
<dbReference type="InterPro" id="IPR001460">
    <property type="entry name" value="PCN-bd_Tpept"/>
</dbReference>
<dbReference type="RefSeq" id="WP_141339457.1">
    <property type="nucleotide sequence ID" value="NZ_JBHMAX010000033.1"/>
</dbReference>
<dbReference type="Pfam" id="PF03717">
    <property type="entry name" value="PBP_dimer"/>
    <property type="match status" value="1"/>
</dbReference>
<comment type="similarity">
    <text evidence="3 9">Belongs to the class-D beta-lactamase family.</text>
</comment>
<dbReference type="SUPFAM" id="SSF56519">
    <property type="entry name" value="Penicillin binding protein dimerisation domain"/>
    <property type="match status" value="1"/>
</dbReference>
<reference evidence="12 13" key="1">
    <citation type="submission" date="2024-09" db="EMBL/GenBank/DDBJ databases">
        <authorList>
            <person name="Sun Q."/>
            <person name="Mori K."/>
        </authorList>
    </citation>
    <scope>NUCLEOTIDE SEQUENCE [LARGE SCALE GENOMIC DNA]</scope>
    <source>
        <strain evidence="12 13">JCM 12763</strain>
    </source>
</reference>
<dbReference type="InterPro" id="IPR005311">
    <property type="entry name" value="PBP_dimer"/>
</dbReference>
<evidence type="ECO:0000256" key="7">
    <source>
        <dbReference type="ARBA" id="ARBA00023136"/>
    </source>
</evidence>
<proteinExistence type="inferred from homology"/>
<dbReference type="Proteomes" id="UP001589613">
    <property type="component" value="Unassembled WGS sequence"/>
</dbReference>
<dbReference type="PROSITE" id="PS00337">
    <property type="entry name" value="BETA_LACTAMASE_D"/>
    <property type="match status" value="1"/>
</dbReference>
<dbReference type="InterPro" id="IPR050515">
    <property type="entry name" value="Beta-lactam/transpept"/>
</dbReference>
<evidence type="ECO:0000259" key="11">
    <source>
        <dbReference type="Pfam" id="PF03717"/>
    </source>
</evidence>
<organism evidence="12 13">
    <name type="scientific">Ornithinimicrobium kibberense</name>
    <dbReference type="NCBI Taxonomy" id="282060"/>
    <lineage>
        <taxon>Bacteria</taxon>
        <taxon>Bacillati</taxon>
        <taxon>Actinomycetota</taxon>
        <taxon>Actinomycetes</taxon>
        <taxon>Micrococcales</taxon>
        <taxon>Ornithinimicrobiaceae</taxon>
        <taxon>Ornithinimicrobium</taxon>
    </lineage>
</organism>
<dbReference type="InterPro" id="IPR012338">
    <property type="entry name" value="Beta-lactam/transpept-like"/>
</dbReference>
<comment type="catalytic activity">
    <reaction evidence="9">
        <text>a beta-lactam + H2O = a substituted beta-amino acid</text>
        <dbReference type="Rhea" id="RHEA:20401"/>
        <dbReference type="ChEBI" id="CHEBI:15377"/>
        <dbReference type="ChEBI" id="CHEBI:35627"/>
        <dbReference type="ChEBI" id="CHEBI:140347"/>
        <dbReference type="EC" id="3.5.2.6"/>
    </reaction>
</comment>
<keyword evidence="5" id="KW-0732">Signal</keyword>
<feature type="domain" description="Penicillin-binding protein transpeptidase" evidence="10">
    <location>
        <begin position="352"/>
        <end position="622"/>
    </location>
</feature>
<dbReference type="Gene3D" id="3.90.1310.10">
    <property type="entry name" value="Penicillin-binding protein 2a (Domain 2)"/>
    <property type="match status" value="1"/>
</dbReference>
<evidence type="ECO:0000256" key="5">
    <source>
        <dbReference type="ARBA" id="ARBA00022729"/>
    </source>
</evidence>
<protein>
    <recommendedName>
        <fullName evidence="4 9">Beta-lactamase</fullName>
        <ecNumber evidence="4 9">3.5.2.6</ecNumber>
    </recommendedName>
</protein>
<accession>A0ABV5V6M5</accession>
<dbReference type="InterPro" id="IPR036138">
    <property type="entry name" value="PBP_dimer_sf"/>
</dbReference>
<sequence length="630" mass="65069">MYLSCRTSGPALAASLVGVLVLTACEPAVEGSPQEVADAVAAALETGEFDAVPMVDGVPADAQARREEAYAALGEVPLDVQVLDVSDTEDVAEARLQLTWDLPGEGEDLAREVPVRMQVVEDEWAATWDPALVGVPDGRVFAVEETGQPRAEILDRDGEELATARPVWHVGIDKTRVEAQEVEESARRLAEAAGTDPEGYAASVAAAGPEAFVRLITYRQSDEEGERLVAATEEIPGAVALDATQVLGPTRTFAQPLLGTVGEVTAELVDSDPERYAIGDVVGLSGLQAAFDDQLRGEPGLVVSAVDPDTGEGSELLDREGVEPEPLQVTLDLDLQELAEDVLADVGPASALVALQPSTGDVLALANGPGSEGISTALAGQYPPGSTFKLASALALLRAGLTPESTVRCEPTLTVDGYEFTNVPGYPESALGDIPLVTAMANSCNTALIGERDRIPMEELARAARDLGVGAVWEMPVTAFSGSVPDEAGSQTEHAASLIGQGSVLASPAAMAVVAASVAEGGPVVPRVVAGQEVPEPEGSLSTEEAEGLRTMMRAVVTDGSASMLADNPGEPVLAKTGTAESGTQDPPQTHVWMVAVQGDLAVAIFVEEGEFGSTTVGPLMDAFLTEAAG</sequence>
<evidence type="ECO:0000256" key="1">
    <source>
        <dbReference type="ARBA" id="ARBA00004370"/>
    </source>
</evidence>
<feature type="domain" description="Penicillin-binding protein dimerisation" evidence="11">
    <location>
        <begin position="149"/>
        <end position="307"/>
    </location>
</feature>
<keyword evidence="13" id="KW-1185">Reference proteome</keyword>
<dbReference type="EMBL" id="JBHMAX010000033">
    <property type="protein sequence ID" value="MFB9733380.1"/>
    <property type="molecule type" value="Genomic_DNA"/>
</dbReference>
<dbReference type="PANTHER" id="PTHR30627">
    <property type="entry name" value="PEPTIDOGLYCAN D,D-TRANSPEPTIDASE"/>
    <property type="match status" value="1"/>
</dbReference>
<evidence type="ECO:0000313" key="12">
    <source>
        <dbReference type="EMBL" id="MFB9733380.1"/>
    </source>
</evidence>
<gene>
    <name evidence="12" type="ORF">ACFFN0_15130</name>
</gene>
<evidence type="ECO:0000259" key="10">
    <source>
        <dbReference type="Pfam" id="PF00905"/>
    </source>
</evidence>
<evidence type="ECO:0000256" key="2">
    <source>
        <dbReference type="ARBA" id="ARBA00007171"/>
    </source>
</evidence>